<comment type="similarity">
    <text evidence="7">Belongs to the TonB-dependent receptor family.</text>
</comment>
<dbReference type="EMBL" id="BMIL01000002">
    <property type="protein sequence ID" value="GGC55246.1"/>
    <property type="molecule type" value="Genomic_DNA"/>
</dbReference>
<evidence type="ECO:0000259" key="9">
    <source>
        <dbReference type="Pfam" id="PF07715"/>
    </source>
</evidence>
<dbReference type="Gene3D" id="2.60.40.1120">
    <property type="entry name" value="Carboxypeptidase-like, regulatory domain"/>
    <property type="match status" value="1"/>
</dbReference>
<sequence>MRRTIQIIVFLITSCFLQQAVAQNIAVNGKITDKTGTAIAGASVVLKGTTTATSSDADGNYRISIPEKGSVLVFSYVGTNRQEIVVGTNRTINVVLEDTENVLNDVVVVGYGTQRKASVTGSISTINSKEMLQSPVGDLSNTLAGRVAGVITKQPAGEPGSDAAQIYIRGNSTFGNSTMEPLFVVDGIVRGFRDFSQMDPNEIESVNILKDASSAAIFGVKGANGVVLVTTKRGKVGKLTASYTFNYGLSQVTRLPKNLGSYEYAVLFNEAKLNDNPNAAPEFSQERLDGFRSGSDRELYPNTDWMDLVLGGTAPRMQHNVSLSGGSEKTKYFTSLGYLNEDGLYKSLNYKRYNVRTNLDVQVTNTTRFSVDLSGRLENKTAPPSGGIFEHTLRNPPIFLGQYEDGRLASPGSYPNPLALVSPESGYNRTSGNYILTNFQLTQDIPGVKGLSVKGVMAFDRSFTYNKTWNTWVPLYVKNADGTYATTAPSKSSLSKNFGEAQGLEFQGQLNYENRFGKHGFSALALILQKENQNSGLFGSRNSYESSALELINFGPAENEVLSDNEDKTGLRSAAVRLNYDFDNKYFVQGSLRRDESENFAPNKRTGYFPAVSAGWLVTGEDFMKSVSAVDYLKIKGSYGKLGSDRIPSRFGYYNRYDLVPNNYPFGGTLSNGLVPGAIANPNVTWETSTKTDVGFETRMFKNLIGVDFTYFKEDRKDILANRSLSVPLSFGANLPTENIGRVTNKGIEVVLSHNNRISNDLSYYVSGNFTYAKNKILEAAEAINVPAGKRITGRPNGGYYGYKAIGIFKDAADFNNSPKTTAFLATSGPGDIKYEDLSGPNGTPDGVIDDFDVTYLGGGALPEIIYGISGGINYKGFEASFLFQGATRSQQYLTQNAAWAFYNGGRVTEEWLDRWTPDNADASLPRLSLNSNGNNYATSSFWLKDATYLRLKNVEVAYTFKTEFLAKLKLTGVRVYANGQNLFTLTDILNVDPENTSAIGWYYPQQKTFNFGLSVQF</sequence>
<evidence type="ECO:0000313" key="11">
    <source>
        <dbReference type="Proteomes" id="UP000651668"/>
    </source>
</evidence>
<dbReference type="InterPro" id="IPR037066">
    <property type="entry name" value="Plug_dom_sf"/>
</dbReference>
<dbReference type="AlphaFoldDB" id="A0A916U055"/>
<dbReference type="SUPFAM" id="SSF49464">
    <property type="entry name" value="Carboxypeptidase regulatory domain-like"/>
    <property type="match status" value="1"/>
</dbReference>
<comment type="subcellular location">
    <subcellularLocation>
        <location evidence="1 7">Cell outer membrane</location>
        <topology evidence="1 7">Multi-pass membrane protein</topology>
    </subcellularLocation>
</comment>
<evidence type="ECO:0000256" key="6">
    <source>
        <dbReference type="ARBA" id="ARBA00023237"/>
    </source>
</evidence>
<evidence type="ECO:0000256" key="3">
    <source>
        <dbReference type="ARBA" id="ARBA00022452"/>
    </source>
</evidence>
<evidence type="ECO:0000256" key="1">
    <source>
        <dbReference type="ARBA" id="ARBA00004571"/>
    </source>
</evidence>
<accession>A0A916U055</accession>
<name>A0A916U055_9SPHI</name>
<dbReference type="RefSeq" id="WP_188625368.1">
    <property type="nucleotide sequence ID" value="NZ_BMIL01000002.1"/>
</dbReference>
<dbReference type="NCBIfam" id="TIGR04056">
    <property type="entry name" value="OMP_RagA_SusC"/>
    <property type="match status" value="1"/>
</dbReference>
<dbReference type="Gene3D" id="2.170.130.10">
    <property type="entry name" value="TonB-dependent receptor, plug domain"/>
    <property type="match status" value="1"/>
</dbReference>
<feature type="signal peptide" evidence="8">
    <location>
        <begin position="1"/>
        <end position="22"/>
    </location>
</feature>
<dbReference type="GO" id="GO:0009279">
    <property type="term" value="C:cell outer membrane"/>
    <property type="evidence" value="ECO:0007669"/>
    <property type="project" value="UniProtKB-SubCell"/>
</dbReference>
<evidence type="ECO:0000313" key="10">
    <source>
        <dbReference type="EMBL" id="GGC55246.1"/>
    </source>
</evidence>
<dbReference type="Pfam" id="PF07715">
    <property type="entry name" value="Plug"/>
    <property type="match status" value="1"/>
</dbReference>
<keyword evidence="2 7" id="KW-0813">Transport</keyword>
<evidence type="ECO:0000256" key="5">
    <source>
        <dbReference type="ARBA" id="ARBA00023136"/>
    </source>
</evidence>
<keyword evidence="11" id="KW-1185">Reference proteome</keyword>
<dbReference type="PROSITE" id="PS52016">
    <property type="entry name" value="TONB_DEPENDENT_REC_3"/>
    <property type="match status" value="1"/>
</dbReference>
<evidence type="ECO:0000256" key="8">
    <source>
        <dbReference type="SAM" id="SignalP"/>
    </source>
</evidence>
<dbReference type="Gene3D" id="2.40.170.20">
    <property type="entry name" value="TonB-dependent receptor, beta-barrel domain"/>
    <property type="match status" value="1"/>
</dbReference>
<dbReference type="NCBIfam" id="TIGR04057">
    <property type="entry name" value="SusC_RagA_signa"/>
    <property type="match status" value="1"/>
</dbReference>
<gene>
    <name evidence="10" type="ORF">GCM10011387_06070</name>
</gene>
<dbReference type="FunFam" id="2.170.130.10:FF:000003">
    <property type="entry name" value="SusC/RagA family TonB-linked outer membrane protein"/>
    <property type="match status" value="1"/>
</dbReference>
<proteinExistence type="inferred from homology"/>
<reference evidence="10" key="2">
    <citation type="submission" date="2020-09" db="EMBL/GenBank/DDBJ databases">
        <authorList>
            <person name="Sun Q."/>
            <person name="Zhou Y."/>
        </authorList>
    </citation>
    <scope>NUCLEOTIDE SEQUENCE</scope>
    <source>
        <strain evidence="10">CGMCC 1.15343</strain>
    </source>
</reference>
<dbReference type="SUPFAM" id="SSF56935">
    <property type="entry name" value="Porins"/>
    <property type="match status" value="1"/>
</dbReference>
<dbReference type="InterPro" id="IPR036942">
    <property type="entry name" value="Beta-barrel_TonB_sf"/>
</dbReference>
<feature type="chain" id="PRO_5037815376" evidence="8">
    <location>
        <begin position="23"/>
        <end position="1018"/>
    </location>
</feature>
<dbReference type="InterPro" id="IPR039426">
    <property type="entry name" value="TonB-dep_rcpt-like"/>
</dbReference>
<keyword evidence="3 7" id="KW-1134">Transmembrane beta strand</keyword>
<dbReference type="InterPro" id="IPR023997">
    <property type="entry name" value="TonB-dep_OMP_SusC/RagA_CS"/>
</dbReference>
<keyword evidence="6 7" id="KW-0998">Cell outer membrane</keyword>
<dbReference type="Pfam" id="PF13715">
    <property type="entry name" value="CarbopepD_reg_2"/>
    <property type="match status" value="1"/>
</dbReference>
<keyword evidence="5 7" id="KW-0472">Membrane</keyword>
<organism evidence="10 11">
    <name type="scientific">Pedobacter quisquiliarum</name>
    <dbReference type="NCBI Taxonomy" id="1834438"/>
    <lineage>
        <taxon>Bacteria</taxon>
        <taxon>Pseudomonadati</taxon>
        <taxon>Bacteroidota</taxon>
        <taxon>Sphingobacteriia</taxon>
        <taxon>Sphingobacteriales</taxon>
        <taxon>Sphingobacteriaceae</taxon>
        <taxon>Pedobacter</taxon>
    </lineage>
</organism>
<dbReference type="InterPro" id="IPR023996">
    <property type="entry name" value="TonB-dep_OMP_SusC/RagA"/>
</dbReference>
<dbReference type="InterPro" id="IPR012910">
    <property type="entry name" value="Plug_dom"/>
</dbReference>
<dbReference type="PROSITE" id="PS51257">
    <property type="entry name" value="PROKAR_LIPOPROTEIN"/>
    <property type="match status" value="1"/>
</dbReference>
<protein>
    <submittedName>
        <fullName evidence="10">SusC/RagA family TonB-linked outer membrane protein</fullName>
    </submittedName>
</protein>
<evidence type="ECO:0000256" key="2">
    <source>
        <dbReference type="ARBA" id="ARBA00022448"/>
    </source>
</evidence>
<evidence type="ECO:0000256" key="7">
    <source>
        <dbReference type="PROSITE-ProRule" id="PRU01360"/>
    </source>
</evidence>
<keyword evidence="4 7" id="KW-0812">Transmembrane</keyword>
<dbReference type="InterPro" id="IPR008969">
    <property type="entry name" value="CarboxyPept-like_regulatory"/>
</dbReference>
<reference evidence="10" key="1">
    <citation type="journal article" date="2014" name="Int. J. Syst. Evol. Microbiol.">
        <title>Complete genome sequence of Corynebacterium casei LMG S-19264T (=DSM 44701T), isolated from a smear-ripened cheese.</title>
        <authorList>
            <consortium name="US DOE Joint Genome Institute (JGI-PGF)"/>
            <person name="Walter F."/>
            <person name="Albersmeier A."/>
            <person name="Kalinowski J."/>
            <person name="Ruckert C."/>
        </authorList>
    </citation>
    <scope>NUCLEOTIDE SEQUENCE</scope>
    <source>
        <strain evidence="10">CGMCC 1.15343</strain>
    </source>
</reference>
<dbReference type="Proteomes" id="UP000651668">
    <property type="component" value="Unassembled WGS sequence"/>
</dbReference>
<evidence type="ECO:0000256" key="4">
    <source>
        <dbReference type="ARBA" id="ARBA00022692"/>
    </source>
</evidence>
<feature type="domain" description="TonB-dependent receptor plug" evidence="9">
    <location>
        <begin position="116"/>
        <end position="226"/>
    </location>
</feature>
<comment type="caution">
    <text evidence="10">The sequence shown here is derived from an EMBL/GenBank/DDBJ whole genome shotgun (WGS) entry which is preliminary data.</text>
</comment>
<keyword evidence="8" id="KW-0732">Signal</keyword>